<organism evidence="8 9">
    <name type="scientific">Paragonimus skrjabini miyazakii</name>
    <dbReference type="NCBI Taxonomy" id="59628"/>
    <lineage>
        <taxon>Eukaryota</taxon>
        <taxon>Metazoa</taxon>
        <taxon>Spiralia</taxon>
        <taxon>Lophotrochozoa</taxon>
        <taxon>Platyhelminthes</taxon>
        <taxon>Trematoda</taxon>
        <taxon>Digenea</taxon>
        <taxon>Plagiorchiida</taxon>
        <taxon>Troglotremata</taxon>
        <taxon>Troglotrematidae</taxon>
        <taxon>Paragonimus</taxon>
    </lineage>
</organism>
<dbReference type="Pfam" id="PF04658">
    <property type="entry name" value="TAFII55_N"/>
    <property type="match status" value="1"/>
</dbReference>
<evidence type="ECO:0000256" key="1">
    <source>
        <dbReference type="ARBA" id="ARBA00004123"/>
    </source>
</evidence>
<dbReference type="PANTHER" id="PTHR12228:SF0">
    <property type="entry name" value="TATA-BOX BINDING PROTEIN ASSOCIATED FACTOR 7"/>
    <property type="match status" value="1"/>
</dbReference>
<keyword evidence="5" id="KW-0539">Nucleus</keyword>
<feature type="compositionally biased region" description="Acidic residues" evidence="6">
    <location>
        <begin position="269"/>
        <end position="279"/>
    </location>
</feature>
<feature type="compositionally biased region" description="Polar residues" evidence="6">
    <location>
        <begin position="247"/>
        <end position="265"/>
    </location>
</feature>
<reference evidence="8" key="1">
    <citation type="submission" date="2019-07" db="EMBL/GenBank/DDBJ databases">
        <title>Annotation for the trematode Paragonimus miyazaki's.</title>
        <authorList>
            <person name="Choi Y.-J."/>
        </authorList>
    </citation>
    <scope>NUCLEOTIDE SEQUENCE</scope>
    <source>
        <strain evidence="8">Japan</strain>
    </source>
</reference>
<evidence type="ECO:0000256" key="6">
    <source>
        <dbReference type="SAM" id="MobiDB-lite"/>
    </source>
</evidence>
<evidence type="ECO:0000256" key="2">
    <source>
        <dbReference type="ARBA" id="ARBA00009368"/>
    </source>
</evidence>
<evidence type="ECO:0000256" key="3">
    <source>
        <dbReference type="ARBA" id="ARBA00023015"/>
    </source>
</evidence>
<dbReference type="SMART" id="SM01370">
    <property type="entry name" value="TAFII55_N"/>
    <property type="match status" value="1"/>
</dbReference>
<comment type="caution">
    <text evidence="8">The sequence shown here is derived from an EMBL/GenBank/DDBJ whole genome shotgun (WGS) entry which is preliminary data.</text>
</comment>
<evidence type="ECO:0000256" key="5">
    <source>
        <dbReference type="ARBA" id="ARBA00023242"/>
    </source>
</evidence>
<dbReference type="GO" id="GO:0005669">
    <property type="term" value="C:transcription factor TFIID complex"/>
    <property type="evidence" value="ECO:0007669"/>
    <property type="project" value="InterPro"/>
</dbReference>
<name>A0A8S9YWK3_9TREM</name>
<accession>A0A8S9YWK3</accession>
<dbReference type="InterPro" id="IPR037817">
    <property type="entry name" value="TAF7"/>
</dbReference>
<feature type="compositionally biased region" description="Basic and acidic residues" evidence="6">
    <location>
        <begin position="375"/>
        <end position="384"/>
    </location>
</feature>
<dbReference type="InterPro" id="IPR006751">
    <property type="entry name" value="TAFII55_prot_cons_reg"/>
</dbReference>
<keyword evidence="4" id="KW-0804">Transcription</keyword>
<feature type="compositionally biased region" description="Low complexity" evidence="6">
    <location>
        <begin position="293"/>
        <end position="308"/>
    </location>
</feature>
<feature type="region of interest" description="Disordered" evidence="6">
    <location>
        <begin position="247"/>
        <end position="327"/>
    </location>
</feature>
<evidence type="ECO:0000256" key="4">
    <source>
        <dbReference type="ARBA" id="ARBA00023163"/>
    </source>
</evidence>
<dbReference type="EMBL" id="JTDE01004094">
    <property type="protein sequence ID" value="KAF7255307.1"/>
    <property type="molecule type" value="Genomic_DNA"/>
</dbReference>
<evidence type="ECO:0000259" key="7">
    <source>
        <dbReference type="SMART" id="SM01370"/>
    </source>
</evidence>
<feature type="domain" description="TAFII55 protein conserved region" evidence="7">
    <location>
        <begin position="48"/>
        <end position="214"/>
    </location>
</feature>
<dbReference type="AlphaFoldDB" id="A0A8S9YWK3"/>
<dbReference type="OrthoDB" id="153872at2759"/>
<proteinExistence type="inferred from homology"/>
<keyword evidence="3" id="KW-0805">Transcription regulation</keyword>
<keyword evidence="9" id="KW-1185">Reference proteome</keyword>
<comment type="similarity">
    <text evidence="2">Belongs to the TAF7 family.</text>
</comment>
<comment type="subcellular location">
    <subcellularLocation>
        <location evidence="1">Nucleus</location>
    </subcellularLocation>
</comment>
<gene>
    <name evidence="8" type="ORF">EG68_07979</name>
</gene>
<dbReference type="Proteomes" id="UP000822476">
    <property type="component" value="Unassembled WGS sequence"/>
</dbReference>
<dbReference type="GO" id="GO:0016251">
    <property type="term" value="F:RNA polymerase II general transcription initiation factor activity"/>
    <property type="evidence" value="ECO:0007669"/>
    <property type="project" value="TreeGrafter"/>
</dbReference>
<feature type="region of interest" description="Disordered" evidence="6">
    <location>
        <begin position="366"/>
        <end position="398"/>
    </location>
</feature>
<dbReference type="CDD" id="cd08047">
    <property type="entry name" value="TAF7"/>
    <property type="match status" value="1"/>
</dbReference>
<dbReference type="PANTHER" id="PTHR12228">
    <property type="entry name" value="TRANSCRIPTION INITIATION FACTOR TFIID 55 KD SUBUNIT-RELATED"/>
    <property type="match status" value="1"/>
</dbReference>
<evidence type="ECO:0000313" key="8">
    <source>
        <dbReference type="EMBL" id="KAF7255307.1"/>
    </source>
</evidence>
<sequence>MRECGMIICAMTLEHAGWPHPAAGLRKMTNQSLGLMSNKLPLDSNYDLEQQFILRMTDLAAAENLAADIEAGTSFKENFTLELKPDTRHAIVRYNGQVYQGRLMDLPCIIESLKTTDKSGFYKTADICQMMVCTQGEDNGPLRGTAAYLDDRTRSWNNSFDSSREFQFLHGITAPLKNVLRRRFRKTRRKRFVDMPKIEKEVKQLLRADLQAVGVKWEVIWSDPPSASTGTGLSDGMDIHQEGISQRDNQSLQTGDHNPSVTGSRQAAADDEVEEEDEEGTRPYPVDRRDVFGDISSSSVDSSDSSGGSDEEQVEPALKPDLSKAPVQANTAVIPSITSDTHSGNSPNSTGLETLKHELAAELLLSDSGDDADSEMGRRTEMKQTNRPTTDESEDELQTSAATHLVADADTNARLEEEQTVVMVDVVDDDLDDEVDDVTLKMNRANKRHRLSPLLRPRRLRYSRINLSTI</sequence>
<protein>
    <recommendedName>
        <fullName evidence="7">TAFII55 protein conserved region domain-containing protein</fullName>
    </recommendedName>
</protein>
<dbReference type="GO" id="GO:0051123">
    <property type="term" value="P:RNA polymerase II preinitiation complex assembly"/>
    <property type="evidence" value="ECO:0007669"/>
    <property type="project" value="TreeGrafter"/>
</dbReference>
<evidence type="ECO:0000313" key="9">
    <source>
        <dbReference type="Proteomes" id="UP000822476"/>
    </source>
</evidence>